<reference evidence="4" key="2">
    <citation type="submission" date="2025-09" db="UniProtKB">
        <authorList>
            <consortium name="Ensembl"/>
        </authorList>
    </citation>
    <scope>IDENTIFICATION</scope>
</reference>
<dbReference type="Ensembl" id="ENSEBUT00000016465.1">
    <property type="protein sequence ID" value="ENSEBUP00000015889.1"/>
    <property type="gene ID" value="ENSEBUG00000009996.1"/>
</dbReference>
<evidence type="ECO:0000256" key="3">
    <source>
        <dbReference type="SAM" id="MobiDB-lite"/>
    </source>
</evidence>
<dbReference type="GeneTree" id="ENSGT00530000063751"/>
<keyword evidence="5" id="KW-1185">Reference proteome</keyword>
<feature type="repeat" description="Hemopexin" evidence="2">
    <location>
        <begin position="227"/>
        <end position="274"/>
    </location>
</feature>
<evidence type="ECO:0000313" key="4">
    <source>
        <dbReference type="Ensembl" id="ENSEBUP00000015889.1"/>
    </source>
</evidence>
<dbReference type="InterPro" id="IPR051298">
    <property type="entry name" value="Heme_transport/Cell_adhesion"/>
</dbReference>
<evidence type="ECO:0000256" key="2">
    <source>
        <dbReference type="PROSITE-ProRule" id="PRU01011"/>
    </source>
</evidence>
<feature type="compositionally biased region" description="Acidic residues" evidence="3">
    <location>
        <begin position="1"/>
        <end position="11"/>
    </location>
</feature>
<dbReference type="InterPro" id="IPR036375">
    <property type="entry name" value="Hemopexin-like_dom_sf"/>
</dbReference>
<reference evidence="4" key="1">
    <citation type="submission" date="2025-08" db="UniProtKB">
        <authorList>
            <consortium name="Ensembl"/>
        </authorList>
    </citation>
    <scope>IDENTIFICATION</scope>
</reference>
<dbReference type="PANTHER" id="PTHR22917:SF6">
    <property type="entry name" value="EG:8D8.2 PROTEIN-RELATED"/>
    <property type="match status" value="1"/>
</dbReference>
<sequence>MWDDGETDGDVESQTFPSLKTTAWNPTNSILTPSSSNALSTHPAQLPTEPLVPLSHRPVHYTPGRYTPVRTPVTSPMETNSKRPGLPHLQSISAPTSPKPDFSHQRTLGPPQTAGLPTTPSHQPTSPNFSSCQNRTQYRQLPTTPHHYPTRYPRVPLVSPSPSRHPVDLQPGRHSPDVCASGTFDAFANSHRNTIFAFRGKWYWEAIPGRGVLPGFPRRIFNVLGIRPPISAAFTRLGCFPKTYIFKDGWYWRFTNGVRDHGHPRRIETGFPRTPAETNAALTISAGTSSNRKVFHVLPDEASCVPSLGPRTHPPFWNHCSQASRDLFTPLPWVIMISSTPNDPIPKHSLFPVIGIPLPHPPPPFTSFLFVSWWLVCSFSVSSPPSPSSSCSVSFNVYYKVDLQTWRVVTAVPPYPRPIAKYWFNCRD</sequence>
<feature type="region of interest" description="Disordered" evidence="3">
    <location>
        <begin position="1"/>
        <end position="134"/>
    </location>
</feature>
<dbReference type="PANTHER" id="PTHR22917">
    <property type="entry name" value="HEMOPEXIN DOMAIN-CONTAINING PROTEIN"/>
    <property type="match status" value="1"/>
</dbReference>
<dbReference type="SMART" id="SM00120">
    <property type="entry name" value="HX"/>
    <property type="match status" value="2"/>
</dbReference>
<evidence type="ECO:0000313" key="5">
    <source>
        <dbReference type="Proteomes" id="UP000694388"/>
    </source>
</evidence>
<accession>A0A8C4QI94</accession>
<organism evidence="4 5">
    <name type="scientific">Eptatretus burgeri</name>
    <name type="common">Inshore hagfish</name>
    <dbReference type="NCBI Taxonomy" id="7764"/>
    <lineage>
        <taxon>Eukaryota</taxon>
        <taxon>Metazoa</taxon>
        <taxon>Chordata</taxon>
        <taxon>Craniata</taxon>
        <taxon>Vertebrata</taxon>
        <taxon>Cyclostomata</taxon>
        <taxon>Myxini</taxon>
        <taxon>Myxiniformes</taxon>
        <taxon>Myxinidae</taxon>
        <taxon>Eptatretinae</taxon>
        <taxon>Eptatretus</taxon>
    </lineage>
</organism>
<proteinExistence type="predicted"/>
<dbReference type="PROSITE" id="PS51642">
    <property type="entry name" value="HEMOPEXIN_2"/>
    <property type="match status" value="1"/>
</dbReference>
<feature type="compositionally biased region" description="Polar residues" evidence="3">
    <location>
        <begin position="115"/>
        <end position="134"/>
    </location>
</feature>
<feature type="compositionally biased region" description="Polar residues" evidence="3">
    <location>
        <begin position="12"/>
        <end position="43"/>
    </location>
</feature>
<protein>
    <submittedName>
        <fullName evidence="4">Uncharacterized protein</fullName>
    </submittedName>
</protein>
<evidence type="ECO:0000256" key="1">
    <source>
        <dbReference type="ARBA" id="ARBA00022729"/>
    </source>
</evidence>
<dbReference type="AlphaFoldDB" id="A0A8C4QI94"/>
<keyword evidence="1" id="KW-0732">Signal</keyword>
<name>A0A8C4QI94_EPTBU</name>
<dbReference type="InterPro" id="IPR018487">
    <property type="entry name" value="Hemopexin-like_repeat"/>
</dbReference>
<dbReference type="Gene3D" id="2.110.10.10">
    <property type="entry name" value="Hemopexin-like domain"/>
    <property type="match status" value="1"/>
</dbReference>
<dbReference type="Pfam" id="PF00045">
    <property type="entry name" value="Hemopexin"/>
    <property type="match status" value="1"/>
</dbReference>
<dbReference type="Proteomes" id="UP000694388">
    <property type="component" value="Unplaced"/>
</dbReference>
<dbReference type="SUPFAM" id="SSF50923">
    <property type="entry name" value="Hemopexin-like domain"/>
    <property type="match status" value="1"/>
</dbReference>